<dbReference type="EMBL" id="FOHU01000002">
    <property type="protein sequence ID" value="SES87458.1"/>
    <property type="molecule type" value="Genomic_DNA"/>
</dbReference>
<dbReference type="PRINTS" id="PR00260">
    <property type="entry name" value="CHEMTRNSDUCR"/>
</dbReference>
<dbReference type="InterPro" id="IPR004090">
    <property type="entry name" value="Chemotax_Me-accpt_rcpt"/>
</dbReference>
<evidence type="ECO:0000313" key="6">
    <source>
        <dbReference type="EMBL" id="SES87458.1"/>
    </source>
</evidence>
<keyword evidence="4" id="KW-0472">Membrane</keyword>
<dbReference type="GO" id="GO:0006935">
    <property type="term" value="P:chemotaxis"/>
    <property type="evidence" value="ECO:0007669"/>
    <property type="project" value="InterPro"/>
</dbReference>
<feature type="domain" description="Methyl-accepting transducer" evidence="5">
    <location>
        <begin position="96"/>
        <end position="332"/>
    </location>
</feature>
<dbReference type="InterPro" id="IPR004089">
    <property type="entry name" value="MCPsignal_dom"/>
</dbReference>
<dbReference type="GO" id="GO:0007165">
    <property type="term" value="P:signal transduction"/>
    <property type="evidence" value="ECO:0007669"/>
    <property type="project" value="UniProtKB-KW"/>
</dbReference>
<keyword evidence="4" id="KW-1133">Transmembrane helix</keyword>
<feature type="transmembrane region" description="Helical" evidence="4">
    <location>
        <begin position="6"/>
        <end position="27"/>
    </location>
</feature>
<keyword evidence="4" id="KW-0812">Transmembrane</keyword>
<accession>A0A1I0A087</accession>
<keyword evidence="7" id="KW-1185">Reference proteome</keyword>
<name>A0A1I0A087_9FIRM</name>
<proteinExistence type="inferred from homology"/>
<dbReference type="AlphaFoldDB" id="A0A1I0A087"/>
<gene>
    <name evidence="6" type="ORF">SAMN05660297_00806</name>
</gene>
<organism evidence="6 7">
    <name type="scientific">Natronincola peptidivorans</name>
    <dbReference type="NCBI Taxonomy" id="426128"/>
    <lineage>
        <taxon>Bacteria</taxon>
        <taxon>Bacillati</taxon>
        <taxon>Bacillota</taxon>
        <taxon>Clostridia</taxon>
        <taxon>Peptostreptococcales</taxon>
        <taxon>Natronincolaceae</taxon>
        <taxon>Natronincola</taxon>
    </lineage>
</organism>
<dbReference type="STRING" id="426128.SAMN05660297_00806"/>
<protein>
    <submittedName>
        <fullName evidence="6">Methyl-accepting chemotaxis protein</fullName>
    </submittedName>
</protein>
<dbReference type="Proteomes" id="UP000199568">
    <property type="component" value="Unassembled WGS sequence"/>
</dbReference>
<evidence type="ECO:0000256" key="3">
    <source>
        <dbReference type="PROSITE-ProRule" id="PRU00284"/>
    </source>
</evidence>
<evidence type="ECO:0000256" key="1">
    <source>
        <dbReference type="ARBA" id="ARBA00023224"/>
    </source>
</evidence>
<dbReference type="Pfam" id="PF00015">
    <property type="entry name" value="MCPsignal"/>
    <property type="match status" value="1"/>
</dbReference>
<dbReference type="CDD" id="cd11386">
    <property type="entry name" value="MCP_signal"/>
    <property type="match status" value="1"/>
</dbReference>
<comment type="similarity">
    <text evidence="2">Belongs to the methyl-accepting chemotaxis (MCP) protein family.</text>
</comment>
<dbReference type="SMART" id="SM00283">
    <property type="entry name" value="MA"/>
    <property type="match status" value="1"/>
</dbReference>
<reference evidence="6 7" key="1">
    <citation type="submission" date="2016-10" db="EMBL/GenBank/DDBJ databases">
        <authorList>
            <person name="de Groot N.N."/>
        </authorList>
    </citation>
    <scope>NUCLEOTIDE SEQUENCE [LARGE SCALE GENOMIC DNA]</scope>
    <source>
        <strain evidence="6 7">DSM 18979</strain>
    </source>
</reference>
<dbReference type="PROSITE" id="PS51257">
    <property type="entry name" value="PROKAR_LIPOPROTEIN"/>
    <property type="match status" value="1"/>
</dbReference>
<evidence type="ECO:0000256" key="2">
    <source>
        <dbReference type="ARBA" id="ARBA00029447"/>
    </source>
</evidence>
<dbReference type="GO" id="GO:0016020">
    <property type="term" value="C:membrane"/>
    <property type="evidence" value="ECO:0007669"/>
    <property type="project" value="InterPro"/>
</dbReference>
<evidence type="ECO:0000256" key="4">
    <source>
        <dbReference type="SAM" id="Phobius"/>
    </source>
</evidence>
<dbReference type="PROSITE" id="PS50111">
    <property type="entry name" value="CHEMOTAXIS_TRANSDUC_2"/>
    <property type="match status" value="1"/>
</dbReference>
<dbReference type="PANTHER" id="PTHR32089:SF112">
    <property type="entry name" value="LYSOZYME-LIKE PROTEIN-RELATED"/>
    <property type="match status" value="1"/>
</dbReference>
<dbReference type="GO" id="GO:0004888">
    <property type="term" value="F:transmembrane signaling receptor activity"/>
    <property type="evidence" value="ECO:0007669"/>
    <property type="project" value="InterPro"/>
</dbReference>
<dbReference type="Gene3D" id="1.10.287.950">
    <property type="entry name" value="Methyl-accepting chemotaxis protein"/>
    <property type="match status" value="1"/>
</dbReference>
<dbReference type="PANTHER" id="PTHR32089">
    <property type="entry name" value="METHYL-ACCEPTING CHEMOTAXIS PROTEIN MCPB"/>
    <property type="match status" value="1"/>
</dbReference>
<sequence length="510" mass="56305">MKMNDFMSIVLNSIFFAGGFIACYIIIALRGKRTLEKANRALEEYSKGNFLFEGEADNNRITKSLSNLNKMLKEWMYELLKSSTSIATLTTEVNKDANSSMTKINVLADKIERFTQDNHRVNNEILEAASISQELTSSIAEVASTGKMADENTALAKETVLSSASSIEEAIGVIEKISYKLEGSAEELKKLDEMMMRIGEMTGKISNIAEQINLLALNAAIEAARAGESGRGFTVVAEEVRKLADESARASGDITEVIQGITGQMKSTFGIIQSSMEEGKRGQKIAIEAKEGLNNITDSMNGVLGAIENISHNISQGADATEQMAKNIEEVAAFSQDTMATVDEINEMIQHQKEYLTKNTNSTEDLVKISGNMEKFADTFDEILGQCLLKVSEELAKEININGTTNQKLKEYAAGVGISDIYITDDDGVIVYTTDDETVGFRFPEDKDNQAYEFRKILENPSLKVIQKMQKRSIDDKYYKFAGVGRKDKKGIIQASLALEDIPKFSIKMQ</sequence>
<evidence type="ECO:0000313" key="7">
    <source>
        <dbReference type="Proteomes" id="UP000199568"/>
    </source>
</evidence>
<keyword evidence="1 3" id="KW-0807">Transducer</keyword>
<evidence type="ECO:0000259" key="5">
    <source>
        <dbReference type="PROSITE" id="PS50111"/>
    </source>
</evidence>
<dbReference type="SUPFAM" id="SSF58104">
    <property type="entry name" value="Methyl-accepting chemotaxis protein (MCP) signaling domain"/>
    <property type="match status" value="1"/>
</dbReference>